<dbReference type="GO" id="GO:0003700">
    <property type="term" value="F:DNA-binding transcription factor activity"/>
    <property type="evidence" value="ECO:0007669"/>
    <property type="project" value="InterPro"/>
</dbReference>
<keyword evidence="2" id="KW-0238">DNA-binding</keyword>
<keyword evidence="1" id="KW-0805">Transcription regulation</keyword>
<dbReference type="AlphaFoldDB" id="A0A8D4VLI1"/>
<evidence type="ECO:0000256" key="1">
    <source>
        <dbReference type="ARBA" id="ARBA00023015"/>
    </source>
</evidence>
<evidence type="ECO:0000256" key="3">
    <source>
        <dbReference type="ARBA" id="ARBA00023163"/>
    </source>
</evidence>
<gene>
    <name evidence="5" type="ORF">MoryE10_06160</name>
</gene>
<sequence>MSGDVQKNLNLARQASKRVSCEAIKEYVDRHLYSADLSPLKAAQALGISQRYLHKIFAESGSTFCQYIHRRRLELSREKLADPNALHRPICDIALELGFYDHAHFTRAFRKAYGVTPKAFRKAGA</sequence>
<dbReference type="SMART" id="SM00342">
    <property type="entry name" value="HTH_ARAC"/>
    <property type="match status" value="1"/>
</dbReference>
<feature type="domain" description="HTH araC/xylS-type" evidence="4">
    <location>
        <begin position="22"/>
        <end position="123"/>
    </location>
</feature>
<keyword evidence="3" id="KW-0804">Transcription</keyword>
<dbReference type="InterPro" id="IPR018062">
    <property type="entry name" value="HTH_AraC-typ_CS"/>
</dbReference>
<dbReference type="InterPro" id="IPR018060">
    <property type="entry name" value="HTH_AraC"/>
</dbReference>
<reference evidence="5" key="1">
    <citation type="submission" date="2019-06" db="EMBL/GenBank/DDBJ databases">
        <title>Complete genome sequence of Methylogaea oryzae strain JCM16910.</title>
        <authorList>
            <person name="Asakawa S."/>
        </authorList>
    </citation>
    <scope>NUCLEOTIDE SEQUENCE</scope>
    <source>
        <strain evidence="5">E10</strain>
    </source>
</reference>
<evidence type="ECO:0000313" key="5">
    <source>
        <dbReference type="EMBL" id="BBL70010.1"/>
    </source>
</evidence>
<dbReference type="EMBL" id="AP019782">
    <property type="protein sequence ID" value="BBL70010.1"/>
    <property type="molecule type" value="Genomic_DNA"/>
</dbReference>
<dbReference type="PANTHER" id="PTHR43280:SF31">
    <property type="entry name" value="TRANSCRIPTIONAL REGULATORY PROTEIN"/>
    <property type="match status" value="1"/>
</dbReference>
<name>A0A8D4VLI1_9GAMM</name>
<dbReference type="PROSITE" id="PS01124">
    <property type="entry name" value="HTH_ARAC_FAMILY_2"/>
    <property type="match status" value="1"/>
</dbReference>
<dbReference type="Proteomes" id="UP000824988">
    <property type="component" value="Chromosome"/>
</dbReference>
<proteinExistence type="predicted"/>
<evidence type="ECO:0000259" key="4">
    <source>
        <dbReference type="PROSITE" id="PS01124"/>
    </source>
</evidence>
<accession>A0A8D4VLI1</accession>
<dbReference type="Pfam" id="PF12833">
    <property type="entry name" value="HTH_18"/>
    <property type="match status" value="1"/>
</dbReference>
<evidence type="ECO:0000256" key="2">
    <source>
        <dbReference type="ARBA" id="ARBA00023125"/>
    </source>
</evidence>
<dbReference type="GO" id="GO:0043565">
    <property type="term" value="F:sequence-specific DNA binding"/>
    <property type="evidence" value="ECO:0007669"/>
    <property type="project" value="InterPro"/>
</dbReference>
<organism evidence="5 6">
    <name type="scientific">Methylogaea oryzae</name>
    <dbReference type="NCBI Taxonomy" id="1295382"/>
    <lineage>
        <taxon>Bacteria</taxon>
        <taxon>Pseudomonadati</taxon>
        <taxon>Pseudomonadota</taxon>
        <taxon>Gammaproteobacteria</taxon>
        <taxon>Methylococcales</taxon>
        <taxon>Methylococcaceae</taxon>
        <taxon>Methylogaea</taxon>
    </lineage>
</organism>
<keyword evidence="6" id="KW-1185">Reference proteome</keyword>
<evidence type="ECO:0000313" key="6">
    <source>
        <dbReference type="Proteomes" id="UP000824988"/>
    </source>
</evidence>
<dbReference type="RefSeq" id="WP_221048170.1">
    <property type="nucleotide sequence ID" value="NZ_AP019782.1"/>
</dbReference>
<protein>
    <recommendedName>
        <fullName evidence="4">HTH araC/xylS-type domain-containing protein</fullName>
    </recommendedName>
</protein>
<dbReference type="PANTHER" id="PTHR43280">
    <property type="entry name" value="ARAC-FAMILY TRANSCRIPTIONAL REGULATOR"/>
    <property type="match status" value="1"/>
</dbReference>
<dbReference type="KEGG" id="moz:MoryE10_06160"/>
<dbReference type="PROSITE" id="PS00041">
    <property type="entry name" value="HTH_ARAC_FAMILY_1"/>
    <property type="match status" value="1"/>
</dbReference>